<dbReference type="EMBL" id="KQ090393">
    <property type="protein sequence ID" value="KMS96317.1"/>
    <property type="molecule type" value="Genomic_DNA"/>
</dbReference>
<dbReference type="Proteomes" id="UP000035740">
    <property type="component" value="Unassembled WGS sequence"/>
</dbReference>
<evidence type="ECO:0000313" key="2">
    <source>
        <dbReference type="Proteomes" id="UP000035740"/>
    </source>
</evidence>
<name>A0A0J8B8Z9_BETVV</name>
<dbReference type="Gramene" id="KMS96317">
    <property type="protein sequence ID" value="KMS96317"/>
    <property type="gene ID" value="BVRB_000310"/>
</dbReference>
<organism evidence="1 2">
    <name type="scientific">Beta vulgaris subsp. vulgaris</name>
    <name type="common">Beet</name>
    <dbReference type="NCBI Taxonomy" id="3555"/>
    <lineage>
        <taxon>Eukaryota</taxon>
        <taxon>Viridiplantae</taxon>
        <taxon>Streptophyta</taxon>
        <taxon>Embryophyta</taxon>
        <taxon>Tracheophyta</taxon>
        <taxon>Spermatophyta</taxon>
        <taxon>Magnoliopsida</taxon>
        <taxon>eudicotyledons</taxon>
        <taxon>Gunneridae</taxon>
        <taxon>Pentapetalae</taxon>
        <taxon>Caryophyllales</taxon>
        <taxon>Chenopodiaceae</taxon>
        <taxon>Betoideae</taxon>
        <taxon>Beta</taxon>
    </lineage>
</organism>
<gene>
    <name evidence="1" type="ORF">BVRB_000310</name>
</gene>
<accession>A0A0J8B8Z9</accession>
<keyword evidence="2" id="KW-1185">Reference proteome</keyword>
<dbReference type="AlphaFoldDB" id="A0A0J8B8Z9"/>
<evidence type="ECO:0000313" key="1">
    <source>
        <dbReference type="EMBL" id="KMS96317.1"/>
    </source>
</evidence>
<proteinExistence type="predicted"/>
<sequence>MKFLITTITINSYKKKKITQVKDKVNLTTQILKSS</sequence>
<protein>
    <submittedName>
        <fullName evidence="1">Uncharacterized protein</fullName>
    </submittedName>
</protein>
<reference evidence="1 2" key="1">
    <citation type="journal article" date="2014" name="Nature">
        <title>The genome of the recently domesticated crop plant sugar beet (Beta vulgaris).</title>
        <authorList>
            <person name="Dohm J.C."/>
            <person name="Minoche A.E."/>
            <person name="Holtgrawe D."/>
            <person name="Capella-Gutierrez S."/>
            <person name="Zakrzewski F."/>
            <person name="Tafer H."/>
            <person name="Rupp O."/>
            <person name="Sorensen T.R."/>
            <person name="Stracke R."/>
            <person name="Reinhardt R."/>
            <person name="Goesmann A."/>
            <person name="Kraft T."/>
            <person name="Schulz B."/>
            <person name="Stadler P.F."/>
            <person name="Schmidt T."/>
            <person name="Gabaldon T."/>
            <person name="Lehrach H."/>
            <person name="Weisshaar B."/>
            <person name="Himmelbauer H."/>
        </authorList>
    </citation>
    <scope>NUCLEOTIDE SEQUENCE [LARGE SCALE GENOMIC DNA]</scope>
    <source>
        <tissue evidence="1">Taproot</tissue>
    </source>
</reference>